<dbReference type="GO" id="GO:0016020">
    <property type="term" value="C:membrane"/>
    <property type="evidence" value="ECO:0007669"/>
    <property type="project" value="InterPro"/>
</dbReference>
<dbReference type="AlphaFoldDB" id="A0A089LLR2"/>
<feature type="transmembrane region" description="Helical" evidence="3">
    <location>
        <begin position="104"/>
        <end position="123"/>
    </location>
</feature>
<evidence type="ECO:0000256" key="2">
    <source>
        <dbReference type="PROSITE-ProRule" id="PRU00284"/>
    </source>
</evidence>
<dbReference type="EMBL" id="CP009285">
    <property type="protein sequence ID" value="AIQ60113.1"/>
    <property type="molecule type" value="Genomic_DNA"/>
</dbReference>
<feature type="transmembrane region" description="Helical" evidence="3">
    <location>
        <begin position="67"/>
        <end position="97"/>
    </location>
</feature>
<evidence type="ECO:0000256" key="1">
    <source>
        <dbReference type="ARBA" id="ARBA00023224"/>
    </source>
</evidence>
<dbReference type="HOGENOM" id="CLU_000445_107_18_9"/>
<dbReference type="SMART" id="SM00283">
    <property type="entry name" value="MA"/>
    <property type="match status" value="1"/>
</dbReference>
<feature type="transmembrane region" description="Helical" evidence="3">
    <location>
        <begin position="21"/>
        <end position="47"/>
    </location>
</feature>
<organism evidence="5 6">
    <name type="scientific">Paenibacillus borealis</name>
    <dbReference type="NCBI Taxonomy" id="160799"/>
    <lineage>
        <taxon>Bacteria</taxon>
        <taxon>Bacillati</taxon>
        <taxon>Bacillota</taxon>
        <taxon>Bacilli</taxon>
        <taxon>Bacillales</taxon>
        <taxon>Paenibacillaceae</taxon>
        <taxon>Paenibacillus</taxon>
    </lineage>
</organism>
<reference evidence="5" key="1">
    <citation type="submission" date="2014-08" db="EMBL/GenBank/DDBJ databases">
        <title>Comparative genomics of the Paenibacillus odorifer group.</title>
        <authorList>
            <person name="den Bakker H.C."/>
            <person name="Tsai Y.-C.Y.-C."/>
            <person name="Martin N."/>
            <person name="Korlach J."/>
            <person name="Wiedmann M."/>
        </authorList>
    </citation>
    <scope>NUCLEOTIDE SEQUENCE [LARGE SCALE GENOMIC DNA]</scope>
    <source>
        <strain evidence="5">DSM 13188</strain>
    </source>
</reference>
<evidence type="ECO:0000313" key="5">
    <source>
        <dbReference type="EMBL" id="AIQ60113.1"/>
    </source>
</evidence>
<keyword evidence="1 2" id="KW-0807">Transducer</keyword>
<protein>
    <recommendedName>
        <fullName evidence="4">Methyl-accepting transducer domain-containing protein</fullName>
    </recommendedName>
</protein>
<keyword evidence="6" id="KW-1185">Reference proteome</keyword>
<dbReference type="Pfam" id="PF00015">
    <property type="entry name" value="MCPsignal"/>
    <property type="match status" value="1"/>
</dbReference>
<evidence type="ECO:0000259" key="4">
    <source>
        <dbReference type="PROSITE" id="PS50111"/>
    </source>
</evidence>
<evidence type="ECO:0000256" key="3">
    <source>
        <dbReference type="SAM" id="Phobius"/>
    </source>
</evidence>
<dbReference type="Proteomes" id="UP000029518">
    <property type="component" value="Chromosome"/>
</dbReference>
<feature type="transmembrane region" description="Helical" evidence="3">
    <location>
        <begin position="135"/>
        <end position="154"/>
    </location>
</feature>
<keyword evidence="3" id="KW-1133">Transmembrane helix</keyword>
<proteinExistence type="predicted"/>
<dbReference type="KEGG" id="pbd:PBOR_26545"/>
<dbReference type="GO" id="GO:0007165">
    <property type="term" value="P:signal transduction"/>
    <property type="evidence" value="ECO:0007669"/>
    <property type="project" value="UniProtKB-KW"/>
</dbReference>
<dbReference type="InterPro" id="IPR004089">
    <property type="entry name" value="MCPsignal_dom"/>
</dbReference>
<keyword evidence="3" id="KW-0812">Transmembrane</keyword>
<dbReference type="PANTHER" id="PTHR32089">
    <property type="entry name" value="METHYL-ACCEPTING CHEMOTAXIS PROTEIN MCPB"/>
    <property type="match status" value="1"/>
</dbReference>
<dbReference type="PANTHER" id="PTHR32089:SF112">
    <property type="entry name" value="LYSOZYME-LIKE PROTEIN-RELATED"/>
    <property type="match status" value="1"/>
</dbReference>
<name>A0A089LLR2_PAEBO</name>
<keyword evidence="3" id="KW-0472">Membrane</keyword>
<dbReference type="SUPFAM" id="SSF58104">
    <property type="entry name" value="Methyl-accepting chemotaxis protein (MCP) signaling domain"/>
    <property type="match status" value="1"/>
</dbReference>
<feature type="domain" description="Methyl-accepting transducer" evidence="4">
    <location>
        <begin position="209"/>
        <end position="452"/>
    </location>
</feature>
<dbReference type="PROSITE" id="PS50111">
    <property type="entry name" value="CHEMOTAXIS_TRANSDUC_2"/>
    <property type="match status" value="1"/>
</dbReference>
<accession>A0A089LLR2</accession>
<dbReference type="OrthoDB" id="2542987at2"/>
<dbReference type="RefSeq" id="WP_042216529.1">
    <property type="nucleotide sequence ID" value="NZ_CP009285.1"/>
</dbReference>
<evidence type="ECO:0000313" key="6">
    <source>
        <dbReference type="Proteomes" id="UP000029518"/>
    </source>
</evidence>
<sequence>MESNFIKTNRIRVNKIITVMLWGVFAGSIILFFMGQVLGAIAGSLFIELITATLLILKTKKHTLTMAILFMAILTCTVNYIGGTYTAIIIATVLCIVSLYSNKAILFSFGGLYTITFSVMHFAGNNPDNPGGLDYYFINMGFLALLTLVLYFVCKRSADLIEISNSNEAEARNNAAEAQNMIRVIGENTVLLHGNIDNSNKDIRVLRNISDIMSTKISEVSQDVAHQSNSLVQIHSMINSADTEMAGINVMSTELAKTSDAASQTMAQSAEQFRQMDEQMKIINLAVQESFSTVGTLNKSIEQVNGFLAAISQIASETNLLALNARIEAARAGEAGAGFSVVALQIKRLAEQCAGTVDDINEIVQDIKAKTNAVLKKATDEEAAVLKGNVITKQVIGSFEQVSSAFKMIDHYIEAELDKIVHVSEMFTQIREQSDNISAIAHKNLTATTELLGANKEQDDRIEIICTSIEKISHSSVQLQELIETPVF</sequence>
<dbReference type="Gene3D" id="1.10.287.950">
    <property type="entry name" value="Methyl-accepting chemotaxis protein"/>
    <property type="match status" value="1"/>
</dbReference>
<gene>
    <name evidence="5" type="ORF">PBOR_26545</name>
</gene>